<reference evidence="2 3" key="1">
    <citation type="submission" date="2018-01" db="EMBL/GenBank/DDBJ databases">
        <title>Draft genome sequences of six Vibrio diazotrophicus strains isolated from deep-sea sediments of the Baltic Sea.</title>
        <authorList>
            <person name="Castillo D."/>
            <person name="Vandieken V."/>
            <person name="Chiang O."/>
            <person name="Middelboe M."/>
        </authorList>
    </citation>
    <scope>NUCLEOTIDE SEQUENCE [LARGE SCALE GENOMIC DNA]</scope>
    <source>
        <strain evidence="2 3">60.27F</strain>
    </source>
</reference>
<dbReference type="PANTHER" id="PTHR11614">
    <property type="entry name" value="PHOSPHOLIPASE-RELATED"/>
    <property type="match status" value="1"/>
</dbReference>
<organism evidence="2 3">
    <name type="scientific">Vibrio diazotrophicus</name>
    <dbReference type="NCBI Taxonomy" id="685"/>
    <lineage>
        <taxon>Bacteria</taxon>
        <taxon>Pseudomonadati</taxon>
        <taxon>Pseudomonadota</taxon>
        <taxon>Gammaproteobacteria</taxon>
        <taxon>Vibrionales</taxon>
        <taxon>Vibrionaceae</taxon>
        <taxon>Vibrio</taxon>
    </lineage>
</organism>
<proteinExistence type="predicted"/>
<evidence type="ECO:0000313" key="2">
    <source>
        <dbReference type="EMBL" id="PNI04396.1"/>
    </source>
</evidence>
<evidence type="ECO:0000259" key="1">
    <source>
        <dbReference type="Pfam" id="PF12146"/>
    </source>
</evidence>
<dbReference type="InterPro" id="IPR051044">
    <property type="entry name" value="MAG_DAG_Lipase"/>
</dbReference>
<dbReference type="EMBL" id="POSK01000008">
    <property type="protein sequence ID" value="PNI04396.1"/>
    <property type="molecule type" value="Genomic_DNA"/>
</dbReference>
<gene>
    <name evidence="2" type="ORF">C1N32_13275</name>
</gene>
<protein>
    <submittedName>
        <fullName evidence="2">Lysophospholipase</fullName>
    </submittedName>
</protein>
<comment type="caution">
    <text evidence="2">The sequence shown here is derived from an EMBL/GenBank/DDBJ whole genome shotgun (WGS) entry which is preliminary data.</text>
</comment>
<feature type="domain" description="Serine aminopeptidase S33" evidence="1">
    <location>
        <begin position="54"/>
        <end position="311"/>
    </location>
</feature>
<dbReference type="SUPFAM" id="SSF53474">
    <property type="entry name" value="alpha/beta-Hydrolases"/>
    <property type="match status" value="1"/>
</dbReference>
<dbReference type="InterPro" id="IPR022742">
    <property type="entry name" value="Hydrolase_4"/>
</dbReference>
<evidence type="ECO:0000313" key="3">
    <source>
        <dbReference type="Proteomes" id="UP000236449"/>
    </source>
</evidence>
<dbReference type="InterPro" id="IPR029058">
    <property type="entry name" value="AB_hydrolase_fold"/>
</dbReference>
<name>A0A2J8I1I5_VIBDI</name>
<dbReference type="AlphaFoldDB" id="A0A2J8I1I5"/>
<dbReference type="RefSeq" id="WP_102966461.1">
    <property type="nucleotide sequence ID" value="NZ_POSK01000008.1"/>
</dbReference>
<dbReference type="Pfam" id="PF12146">
    <property type="entry name" value="Hydrolase_4"/>
    <property type="match status" value="1"/>
</dbReference>
<dbReference type="Gene3D" id="3.40.50.1820">
    <property type="entry name" value="alpha/beta hydrolase"/>
    <property type="match status" value="1"/>
</dbReference>
<dbReference type="Proteomes" id="UP000236449">
    <property type="component" value="Unassembled WGS sequence"/>
</dbReference>
<dbReference type="OrthoDB" id="9788260at2"/>
<accession>A0A2J8I1I5</accession>
<sequence length="333" mass="38748">MSQKNTTCHSYTQESNFSQRIENEIKALWEQRQEGFLQSFDRKRLYWCKITSKEHNKAIVVVNGRIESCWKYQELFYDLFQQGYDIYSFDHRGQGLSDRLIDNKQMGYVDEFQNYLTDMNDLVEHFSLSHYQQRFVLAHSMGGAVTARYLQTHPQHPFDAVAFSAPMFGINVPWQIRPIAITLTQVLTATASKPTYAPGYTDYYPKPFEDNPLTQCEVRYRWFRELYEQKPELKLGGPSTRWVWQSLMATKQCIQLTRQITIPTLVLQGGKDTIVSNAAQIKFIARLAKTNPSSELLMILDAKHEILFEKDEFRNQALDAVLKHFSNAVKAAD</sequence>